<protein>
    <recommendedName>
        <fullName evidence="10">tRNA-specific 2-thiouridylase MnmA</fullName>
        <ecNumber evidence="10">2.8.1.13</ecNumber>
    </recommendedName>
</protein>
<dbReference type="Pfam" id="PF20259">
    <property type="entry name" value="tRNA_Me_trans_M"/>
    <property type="match status" value="1"/>
</dbReference>
<comment type="catalytic activity">
    <reaction evidence="9 10">
        <text>S-sulfanyl-L-cysteinyl-[protein] + uridine(34) in tRNA + AH2 + ATP = 2-thiouridine(34) in tRNA + L-cysteinyl-[protein] + A + AMP + diphosphate + H(+)</text>
        <dbReference type="Rhea" id="RHEA:47032"/>
        <dbReference type="Rhea" id="RHEA-COMP:10131"/>
        <dbReference type="Rhea" id="RHEA-COMP:11726"/>
        <dbReference type="Rhea" id="RHEA-COMP:11727"/>
        <dbReference type="Rhea" id="RHEA-COMP:11728"/>
        <dbReference type="ChEBI" id="CHEBI:13193"/>
        <dbReference type="ChEBI" id="CHEBI:15378"/>
        <dbReference type="ChEBI" id="CHEBI:17499"/>
        <dbReference type="ChEBI" id="CHEBI:29950"/>
        <dbReference type="ChEBI" id="CHEBI:30616"/>
        <dbReference type="ChEBI" id="CHEBI:33019"/>
        <dbReference type="ChEBI" id="CHEBI:61963"/>
        <dbReference type="ChEBI" id="CHEBI:65315"/>
        <dbReference type="ChEBI" id="CHEBI:87170"/>
        <dbReference type="ChEBI" id="CHEBI:456215"/>
        <dbReference type="EC" id="2.8.1.13"/>
    </reaction>
</comment>
<dbReference type="EMBL" id="DSVQ01000019">
    <property type="protein sequence ID" value="HGT40995.1"/>
    <property type="molecule type" value="Genomic_DNA"/>
</dbReference>
<comment type="caution">
    <text evidence="10">Lacks conserved residue(s) required for the propagation of feature annotation.</text>
</comment>
<gene>
    <name evidence="10 13" type="primary">mnmA</name>
    <name evidence="13" type="ORF">ENS64_17255</name>
</gene>
<dbReference type="Pfam" id="PF20258">
    <property type="entry name" value="tRNA_Me_trans_C"/>
    <property type="match status" value="1"/>
</dbReference>
<evidence type="ECO:0000256" key="2">
    <source>
        <dbReference type="ARBA" id="ARBA00022555"/>
    </source>
</evidence>
<organism evidence="13">
    <name type="scientific">Schlesneria paludicola</name>
    <dbReference type="NCBI Taxonomy" id="360056"/>
    <lineage>
        <taxon>Bacteria</taxon>
        <taxon>Pseudomonadati</taxon>
        <taxon>Planctomycetota</taxon>
        <taxon>Planctomycetia</taxon>
        <taxon>Planctomycetales</taxon>
        <taxon>Planctomycetaceae</taxon>
        <taxon>Schlesneria</taxon>
    </lineage>
</organism>
<dbReference type="PANTHER" id="PTHR11933">
    <property type="entry name" value="TRNA 5-METHYLAMINOMETHYL-2-THIOURIDYLATE -METHYLTRANSFERASE"/>
    <property type="match status" value="1"/>
</dbReference>
<comment type="caution">
    <text evidence="13">The sequence shown here is derived from an EMBL/GenBank/DDBJ whole genome shotgun (WGS) entry which is preliminary data.</text>
</comment>
<evidence type="ECO:0000256" key="9">
    <source>
        <dbReference type="ARBA" id="ARBA00051542"/>
    </source>
</evidence>
<dbReference type="InterPro" id="IPR046885">
    <property type="entry name" value="MnmA-like_C"/>
</dbReference>
<comment type="similarity">
    <text evidence="10">Belongs to the MnmA/TRMU family.</text>
</comment>
<dbReference type="Pfam" id="PF03054">
    <property type="entry name" value="tRNA_Me_trans"/>
    <property type="match status" value="1"/>
</dbReference>
<feature type="site" description="Interaction with tRNA" evidence="10">
    <location>
        <position position="139"/>
    </location>
</feature>
<dbReference type="EC" id="2.8.1.13" evidence="10"/>
<keyword evidence="1 10" id="KW-0963">Cytoplasm</keyword>
<evidence type="ECO:0000256" key="8">
    <source>
        <dbReference type="ARBA" id="ARBA00023157"/>
    </source>
</evidence>
<comment type="function">
    <text evidence="10">Catalyzes the 2-thiolation of uridine at the wobble position (U34) of tRNA, leading to the formation of s(2)U34.</text>
</comment>
<keyword evidence="6 10" id="KW-0067">ATP-binding</keyword>
<dbReference type="HAMAP" id="MF_00144">
    <property type="entry name" value="tRNA_thiouridyl_MnmA"/>
    <property type="match status" value="1"/>
</dbReference>
<feature type="binding site" evidence="10">
    <location>
        <position position="26"/>
    </location>
    <ligand>
        <name>ATP</name>
        <dbReference type="ChEBI" id="CHEBI:30616"/>
    </ligand>
</feature>
<dbReference type="InterPro" id="IPR046884">
    <property type="entry name" value="MnmA-like_central"/>
</dbReference>
<dbReference type="Gene3D" id="3.40.50.620">
    <property type="entry name" value="HUPs"/>
    <property type="match status" value="1"/>
</dbReference>
<evidence type="ECO:0000256" key="4">
    <source>
        <dbReference type="ARBA" id="ARBA00022694"/>
    </source>
</evidence>
<dbReference type="GO" id="GO:0000049">
    <property type="term" value="F:tRNA binding"/>
    <property type="evidence" value="ECO:0007669"/>
    <property type="project" value="UniProtKB-KW"/>
</dbReference>
<dbReference type="AlphaFoldDB" id="A0A7C4LNB1"/>
<evidence type="ECO:0000256" key="10">
    <source>
        <dbReference type="HAMAP-Rule" id="MF_00144"/>
    </source>
</evidence>
<keyword evidence="8" id="KW-1015">Disulfide bond</keyword>
<dbReference type="InterPro" id="IPR023382">
    <property type="entry name" value="MnmA-like_central_sf"/>
</dbReference>
<dbReference type="GO" id="GO:0103016">
    <property type="term" value="F:tRNA-uridine 2-sulfurtransferase activity"/>
    <property type="evidence" value="ECO:0007669"/>
    <property type="project" value="UniProtKB-EC"/>
</dbReference>
<evidence type="ECO:0000256" key="7">
    <source>
        <dbReference type="ARBA" id="ARBA00022884"/>
    </source>
</evidence>
<dbReference type="GO" id="GO:0005737">
    <property type="term" value="C:cytoplasm"/>
    <property type="evidence" value="ECO:0007669"/>
    <property type="project" value="UniProtKB-SubCell"/>
</dbReference>
<feature type="domain" description="tRNA-specific 2-thiouridylase MnmA-like C-terminal" evidence="11">
    <location>
        <begin position="291"/>
        <end position="364"/>
    </location>
</feature>
<feature type="site" description="Interaction with tRNA" evidence="10">
    <location>
        <position position="348"/>
    </location>
</feature>
<keyword evidence="2 10" id="KW-0820">tRNA-binding</keyword>
<keyword evidence="3 10" id="KW-0808">Transferase</keyword>
<dbReference type="Gene3D" id="2.30.30.280">
    <property type="entry name" value="Adenine nucleotide alpha hydrolases-like domains"/>
    <property type="match status" value="1"/>
</dbReference>
<keyword evidence="7 10" id="KW-0694">RNA-binding</keyword>
<dbReference type="InterPro" id="IPR014729">
    <property type="entry name" value="Rossmann-like_a/b/a_fold"/>
</dbReference>
<evidence type="ECO:0000259" key="12">
    <source>
        <dbReference type="Pfam" id="PF20259"/>
    </source>
</evidence>
<feature type="domain" description="tRNA-specific 2-thiouridylase MnmA-like central" evidence="12">
    <location>
        <begin position="220"/>
        <end position="282"/>
    </location>
</feature>
<dbReference type="SUPFAM" id="SSF52402">
    <property type="entry name" value="Adenine nucleotide alpha hydrolases-like"/>
    <property type="match status" value="1"/>
</dbReference>
<dbReference type="FunFam" id="2.40.30.10:FF:000023">
    <property type="entry name" value="tRNA-specific 2-thiouridylase MnmA"/>
    <property type="match status" value="1"/>
</dbReference>
<dbReference type="CDD" id="cd01998">
    <property type="entry name" value="MnmA_TRMU-like"/>
    <property type="match status" value="1"/>
</dbReference>
<keyword evidence="4 10" id="KW-0819">tRNA processing</keyword>
<evidence type="ECO:0000256" key="5">
    <source>
        <dbReference type="ARBA" id="ARBA00022741"/>
    </source>
</evidence>
<dbReference type="NCBIfam" id="NF001138">
    <property type="entry name" value="PRK00143.1"/>
    <property type="match status" value="1"/>
</dbReference>
<evidence type="ECO:0000256" key="6">
    <source>
        <dbReference type="ARBA" id="ARBA00022840"/>
    </source>
</evidence>
<name>A0A7C4LNB1_9PLAN</name>
<feature type="active site" description="Cysteine persulfide intermediate" evidence="10">
    <location>
        <position position="210"/>
    </location>
</feature>
<dbReference type="GO" id="GO:0002143">
    <property type="term" value="P:tRNA wobble position uridine thiolation"/>
    <property type="evidence" value="ECO:0007669"/>
    <property type="project" value="TreeGrafter"/>
</dbReference>
<feature type="region of interest" description="Interaction with tRNA" evidence="10">
    <location>
        <begin position="160"/>
        <end position="162"/>
    </location>
</feature>
<dbReference type="NCBIfam" id="TIGR00420">
    <property type="entry name" value="trmU"/>
    <property type="match status" value="1"/>
</dbReference>
<dbReference type="InterPro" id="IPR004506">
    <property type="entry name" value="MnmA-like"/>
</dbReference>
<evidence type="ECO:0000259" key="11">
    <source>
        <dbReference type="Pfam" id="PF20258"/>
    </source>
</evidence>
<accession>A0A7C4LNB1</accession>
<dbReference type="GO" id="GO:0005524">
    <property type="term" value="F:ATP binding"/>
    <property type="evidence" value="ECO:0007669"/>
    <property type="project" value="UniProtKB-KW"/>
</dbReference>
<feature type="active site" description="Nucleophile" evidence="10">
    <location>
        <position position="114"/>
    </location>
</feature>
<evidence type="ECO:0000256" key="3">
    <source>
        <dbReference type="ARBA" id="ARBA00022679"/>
    </source>
</evidence>
<comment type="subcellular location">
    <subcellularLocation>
        <location evidence="10">Cytoplasm</location>
    </subcellularLocation>
</comment>
<evidence type="ECO:0000256" key="1">
    <source>
        <dbReference type="ARBA" id="ARBA00022490"/>
    </source>
</evidence>
<dbReference type="Gene3D" id="2.40.30.10">
    <property type="entry name" value="Translation factors"/>
    <property type="match status" value="1"/>
</dbReference>
<reference evidence="13" key="1">
    <citation type="journal article" date="2020" name="mSystems">
        <title>Genome- and Community-Level Interaction Insights into Carbon Utilization and Element Cycling Functions of Hydrothermarchaeota in Hydrothermal Sediment.</title>
        <authorList>
            <person name="Zhou Z."/>
            <person name="Liu Y."/>
            <person name="Xu W."/>
            <person name="Pan J."/>
            <person name="Luo Z.H."/>
            <person name="Li M."/>
        </authorList>
    </citation>
    <scope>NUCLEOTIDE SEQUENCE [LARGE SCALE GENOMIC DNA]</scope>
    <source>
        <strain evidence="13">SpSt-508</strain>
    </source>
</reference>
<feature type="region of interest" description="Interaction with tRNA" evidence="10">
    <location>
        <begin position="315"/>
        <end position="316"/>
    </location>
</feature>
<dbReference type="PANTHER" id="PTHR11933:SF5">
    <property type="entry name" value="MITOCHONDRIAL TRNA-SPECIFIC 2-THIOURIDYLASE 1"/>
    <property type="match status" value="1"/>
</dbReference>
<evidence type="ECO:0000313" key="13">
    <source>
        <dbReference type="EMBL" id="HGT40995.1"/>
    </source>
</evidence>
<sequence length="372" mass="40670">MSGGVDSSAAAVLLQRQGYEVIGLFMRSGAAEDSTCATESASATATPAALPVLAPRSHKQGCCSAADAADARRVADTLDIPFHALNFRDAFGRIKDYFADEYLAGRTPNPCVMCNNWLKFGRLWDFARQVGAEAIATGHYARIAHRGGRPALLRGRDRAKDQSYVLFGIAADLLDRIVFPVGDSTKAEIRALAAEAGLRVADKPDSQEICFVPDHDYAGFLRRHRTFGDTSGEFVDPQGRVLGRHPGYERFTIGQRRGLGLTFGEPRFVVRIEPDSRRVVLGTKADLACSGLEADRLNWLVDDVPSQFDCFAQIRYQHTPAACEVTRHDDRRLTVRFQEPQFGVAPGQAVVLYADDQVLGGGWIARGLPCAR</sequence>
<proteinExistence type="inferred from homology"/>
<feature type="binding site" evidence="10">
    <location>
        <position position="138"/>
    </location>
    <ligand>
        <name>ATP</name>
        <dbReference type="ChEBI" id="CHEBI:30616"/>
    </ligand>
</feature>
<keyword evidence="5 10" id="KW-0547">Nucleotide-binding</keyword>